<evidence type="ECO:0000256" key="4">
    <source>
        <dbReference type="ARBA" id="ARBA00022598"/>
    </source>
</evidence>
<dbReference type="InterPro" id="IPR047246">
    <property type="entry name" value="ThrRS_anticodon"/>
</dbReference>
<dbReference type="Gene3D" id="3.30.980.10">
    <property type="entry name" value="Threonyl-trna Synthetase, Chain A, domain 2"/>
    <property type="match status" value="1"/>
</dbReference>
<comment type="similarity">
    <text evidence="1 13">Belongs to the class-II aminoacyl-tRNA synthetase family.</text>
</comment>
<keyword evidence="2 13" id="KW-0963">Cytoplasm</keyword>
<sequence length="624" mass="71598">MSVNEYPKKASEIIKERGIDGKVIAVKIDGKLCDLDTTVEENANIEPVEIDSPEGIEILRHSTSHLMAQAVYRLYHGTKYGVGPAIENGFYYDMDVPTTITEDDLPKIEEEMKKIAAEAIPFERLIVSKDEAIGIFKERGDTYKLELIDGIEDDTLSLYKVGEFIDLCRGPHVPNTSYLKHFKLLSVAGAYWRGDERNPMLTRIYGTAFPTEEDLLAYLAKVEEAKRRDHRRLGKELDIFSMQNEAPGFPFFHPKGVVVLNVLVDFWRKVHVQRGYQEIKTPLILDQDLWIRSGHWDHYRENMYFTEIDGKPFAIKPMNCPGGILVYKSQLRSYRDFPLKLAELGLVHRHERSGVLHGLMRVRCFTQDDAHIFTTEDHIKEEIIDIMNIVKYIYGVFGFPYHVELSTRPENAMGEKALWDRAEQALQEALDDQGVEYKLNPGDGAFYGPKIDFHLEDCIGRTWQCGTIQLDFQMPEKFDITYIGPDGEPHRPVMIHRTVLGSLERFLGILIEQYAGAFPYWLAPVQVKILPVSDEHLTYAKNVASLLQKQDVRVEVDRKEGTLGKKIRDAQMQKTPYMIIIGNREVENEVVSVRDRSKGDLGSMSLEALKELLSNEYYPLKDDF</sequence>
<gene>
    <name evidence="13" type="primary">thrS</name>
    <name evidence="16" type="ORF">SAMN03080603_00324</name>
</gene>
<dbReference type="PRINTS" id="PR01047">
    <property type="entry name" value="TRNASYNTHTHR"/>
</dbReference>
<feature type="binding site" evidence="13">
    <location>
        <position position="371"/>
    </location>
    <ligand>
        <name>Zn(2+)</name>
        <dbReference type="ChEBI" id="CHEBI:29105"/>
        <note>catalytic</note>
    </ligand>
</feature>
<dbReference type="Gene3D" id="3.30.54.20">
    <property type="match status" value="1"/>
</dbReference>
<organism evidence="16 17">
    <name type="scientific">Acetomicrobium thermoterrenum DSM 13490</name>
    <dbReference type="NCBI Taxonomy" id="1120987"/>
    <lineage>
        <taxon>Bacteria</taxon>
        <taxon>Thermotogati</taxon>
        <taxon>Synergistota</taxon>
        <taxon>Synergistia</taxon>
        <taxon>Synergistales</taxon>
        <taxon>Acetomicrobiaceae</taxon>
        <taxon>Acetomicrobium</taxon>
    </lineage>
</organism>
<comment type="caution">
    <text evidence="13">Lacks conserved residue(s) required for the propagation of feature annotation.</text>
</comment>
<evidence type="ECO:0000259" key="15">
    <source>
        <dbReference type="PROSITE" id="PS51880"/>
    </source>
</evidence>
<keyword evidence="10 13" id="KW-0648">Protein biosynthesis</keyword>
<evidence type="ECO:0000256" key="5">
    <source>
        <dbReference type="ARBA" id="ARBA00022723"/>
    </source>
</evidence>
<dbReference type="InterPro" id="IPR033728">
    <property type="entry name" value="ThrRS_core"/>
</dbReference>
<dbReference type="InterPro" id="IPR045864">
    <property type="entry name" value="aa-tRNA-synth_II/BPL/LPL"/>
</dbReference>
<evidence type="ECO:0000256" key="11">
    <source>
        <dbReference type="ARBA" id="ARBA00023146"/>
    </source>
</evidence>
<dbReference type="GO" id="GO:0005737">
    <property type="term" value="C:cytoplasm"/>
    <property type="evidence" value="ECO:0007669"/>
    <property type="project" value="UniProtKB-SubCell"/>
</dbReference>
<evidence type="ECO:0000256" key="3">
    <source>
        <dbReference type="ARBA" id="ARBA00022555"/>
    </source>
</evidence>
<comment type="subunit">
    <text evidence="13">Homodimer.</text>
</comment>
<comment type="subcellular location">
    <subcellularLocation>
        <location evidence="13">Cytoplasm</location>
    </subcellularLocation>
</comment>
<evidence type="ECO:0000256" key="1">
    <source>
        <dbReference type="ARBA" id="ARBA00008226"/>
    </source>
</evidence>
<accession>A0A1H3DTA7</accession>
<dbReference type="PANTHER" id="PTHR11451">
    <property type="entry name" value="THREONINE-TRNA LIGASE"/>
    <property type="match status" value="1"/>
</dbReference>
<dbReference type="GO" id="GO:0000049">
    <property type="term" value="F:tRNA binding"/>
    <property type="evidence" value="ECO:0007669"/>
    <property type="project" value="UniProtKB-KW"/>
</dbReference>
<keyword evidence="4 13" id="KW-0436">Ligase</keyword>
<dbReference type="FunFam" id="3.40.50.800:FF:000001">
    <property type="entry name" value="Threonine--tRNA ligase"/>
    <property type="match status" value="1"/>
</dbReference>
<dbReference type="InterPro" id="IPR012947">
    <property type="entry name" value="tRNA_SAD"/>
</dbReference>
<evidence type="ECO:0000256" key="12">
    <source>
        <dbReference type="ARBA" id="ARBA00049515"/>
    </source>
</evidence>
<dbReference type="AlphaFoldDB" id="A0A1H3DTA7"/>
<dbReference type="CDD" id="cd00771">
    <property type="entry name" value="ThrRS_core"/>
    <property type="match status" value="1"/>
</dbReference>
<dbReference type="PROSITE" id="PS51880">
    <property type="entry name" value="TGS"/>
    <property type="match status" value="1"/>
</dbReference>
<keyword evidence="11 13" id="KW-0030">Aminoacyl-tRNA synthetase</keyword>
<evidence type="ECO:0000259" key="14">
    <source>
        <dbReference type="PROSITE" id="PS50862"/>
    </source>
</evidence>
<dbReference type="InterPro" id="IPR018163">
    <property type="entry name" value="Thr/Ala-tRNA-synth_IIc_edit"/>
</dbReference>
<dbReference type="InterPro" id="IPR004095">
    <property type="entry name" value="TGS"/>
</dbReference>
<dbReference type="PROSITE" id="PS50862">
    <property type="entry name" value="AA_TRNA_LIGASE_II"/>
    <property type="match status" value="1"/>
</dbReference>
<dbReference type="SMART" id="SM00863">
    <property type="entry name" value="tRNA_SAD"/>
    <property type="match status" value="1"/>
</dbReference>
<evidence type="ECO:0000256" key="13">
    <source>
        <dbReference type="HAMAP-Rule" id="MF_00184"/>
    </source>
</evidence>
<dbReference type="InterPro" id="IPR002320">
    <property type="entry name" value="Thr-tRNA-ligase_IIa"/>
</dbReference>
<dbReference type="InterPro" id="IPR004154">
    <property type="entry name" value="Anticodon-bd"/>
</dbReference>
<dbReference type="GO" id="GO:0005524">
    <property type="term" value="F:ATP binding"/>
    <property type="evidence" value="ECO:0007669"/>
    <property type="project" value="UniProtKB-UniRule"/>
</dbReference>
<dbReference type="FunFam" id="3.30.980.10:FF:000005">
    <property type="entry name" value="Threonyl-tRNA synthetase, mitochondrial"/>
    <property type="match status" value="1"/>
</dbReference>
<dbReference type="SUPFAM" id="SSF55186">
    <property type="entry name" value="ThrRS/AlaRS common domain"/>
    <property type="match status" value="1"/>
</dbReference>
<evidence type="ECO:0000256" key="9">
    <source>
        <dbReference type="ARBA" id="ARBA00022884"/>
    </source>
</evidence>
<keyword evidence="3 13" id="KW-0820">tRNA-binding</keyword>
<keyword evidence="6 13" id="KW-0547">Nucleotide-binding</keyword>
<dbReference type="FunFam" id="3.30.930.10:FF:000002">
    <property type="entry name" value="Threonine--tRNA ligase"/>
    <property type="match status" value="1"/>
</dbReference>
<dbReference type="NCBIfam" id="TIGR00418">
    <property type="entry name" value="thrS"/>
    <property type="match status" value="1"/>
</dbReference>
<keyword evidence="17" id="KW-1185">Reference proteome</keyword>
<evidence type="ECO:0000256" key="7">
    <source>
        <dbReference type="ARBA" id="ARBA00022833"/>
    </source>
</evidence>
<keyword evidence="7 13" id="KW-0862">Zinc</keyword>
<protein>
    <recommendedName>
        <fullName evidence="13">Threonine--tRNA ligase</fullName>
        <ecNumber evidence="13">6.1.1.3</ecNumber>
    </recommendedName>
    <alternativeName>
        <fullName evidence="13">Threonyl-tRNA synthetase</fullName>
        <shortName evidence="13">ThrRS</shortName>
    </alternativeName>
</protein>
<dbReference type="CDD" id="cd01667">
    <property type="entry name" value="TGS_ThrRS"/>
    <property type="match status" value="1"/>
</dbReference>
<dbReference type="PANTHER" id="PTHR11451:SF44">
    <property type="entry name" value="THREONINE--TRNA LIGASE, CHLOROPLASTIC_MITOCHONDRIAL 2"/>
    <property type="match status" value="1"/>
</dbReference>
<evidence type="ECO:0000256" key="8">
    <source>
        <dbReference type="ARBA" id="ARBA00022840"/>
    </source>
</evidence>
<dbReference type="Pfam" id="PF00587">
    <property type="entry name" value="tRNA-synt_2b"/>
    <property type="match status" value="1"/>
</dbReference>
<dbReference type="SUPFAM" id="SSF55681">
    <property type="entry name" value="Class II aaRS and biotin synthetases"/>
    <property type="match status" value="1"/>
</dbReference>
<dbReference type="HAMAP" id="MF_00184">
    <property type="entry name" value="Thr_tRNA_synth"/>
    <property type="match status" value="1"/>
</dbReference>
<dbReference type="InterPro" id="IPR036621">
    <property type="entry name" value="Anticodon-bd_dom_sf"/>
</dbReference>
<comment type="cofactor">
    <cofactor evidence="13">
        <name>Zn(2+)</name>
        <dbReference type="ChEBI" id="CHEBI:29105"/>
    </cofactor>
    <text evidence="13">Binds 1 zinc ion per subunit.</text>
</comment>
<evidence type="ECO:0000313" key="17">
    <source>
        <dbReference type="Proteomes" id="UP000199266"/>
    </source>
</evidence>
<keyword evidence="8 13" id="KW-0067">ATP-binding</keyword>
<dbReference type="Pfam" id="PF03129">
    <property type="entry name" value="HGTP_anticodon"/>
    <property type="match status" value="1"/>
</dbReference>
<reference evidence="17" key="1">
    <citation type="submission" date="2016-10" db="EMBL/GenBank/DDBJ databases">
        <authorList>
            <person name="Varghese N."/>
            <person name="Submissions S."/>
        </authorList>
    </citation>
    <scope>NUCLEOTIDE SEQUENCE [LARGE SCALE GENOMIC DNA]</scope>
    <source>
        <strain evidence="17">DSM 13490</strain>
    </source>
</reference>
<dbReference type="RefSeq" id="WP_091460057.1">
    <property type="nucleotide sequence ID" value="NZ_FNPD01000001.1"/>
</dbReference>
<dbReference type="SUPFAM" id="SSF52954">
    <property type="entry name" value="Class II aaRS ABD-related"/>
    <property type="match status" value="1"/>
</dbReference>
<dbReference type="InterPro" id="IPR006195">
    <property type="entry name" value="aa-tRNA-synth_II"/>
</dbReference>
<evidence type="ECO:0000256" key="6">
    <source>
        <dbReference type="ARBA" id="ARBA00022741"/>
    </source>
</evidence>
<dbReference type="Gene3D" id="3.30.930.10">
    <property type="entry name" value="Bira Bifunctional Protein, Domain 2"/>
    <property type="match status" value="1"/>
</dbReference>
<dbReference type="Gene3D" id="3.40.50.800">
    <property type="entry name" value="Anticodon-binding domain"/>
    <property type="match status" value="1"/>
</dbReference>
<feature type="domain" description="TGS" evidence="15">
    <location>
        <begin position="1"/>
        <end position="49"/>
    </location>
</feature>
<dbReference type="EC" id="6.1.1.3" evidence="13"/>
<feature type="binding site" evidence="13">
    <location>
        <position position="496"/>
    </location>
    <ligand>
        <name>Zn(2+)</name>
        <dbReference type="ChEBI" id="CHEBI:29105"/>
        <note>catalytic</note>
    </ligand>
</feature>
<dbReference type="EMBL" id="FNPD01000001">
    <property type="protein sequence ID" value="SDX69577.1"/>
    <property type="molecule type" value="Genomic_DNA"/>
</dbReference>
<dbReference type="GO" id="GO:0004829">
    <property type="term" value="F:threonine-tRNA ligase activity"/>
    <property type="evidence" value="ECO:0007669"/>
    <property type="project" value="UniProtKB-UniRule"/>
</dbReference>
<evidence type="ECO:0000256" key="2">
    <source>
        <dbReference type="ARBA" id="ARBA00022490"/>
    </source>
</evidence>
<dbReference type="CDD" id="cd00860">
    <property type="entry name" value="ThrRS_anticodon"/>
    <property type="match status" value="1"/>
</dbReference>
<dbReference type="GO" id="GO:0006435">
    <property type="term" value="P:threonyl-tRNA aminoacylation"/>
    <property type="evidence" value="ECO:0007669"/>
    <property type="project" value="UniProtKB-UniRule"/>
</dbReference>
<keyword evidence="9 13" id="KW-0694">RNA-binding</keyword>
<feature type="binding site" evidence="13">
    <location>
        <position position="320"/>
    </location>
    <ligand>
        <name>Zn(2+)</name>
        <dbReference type="ChEBI" id="CHEBI:29105"/>
        <note>catalytic</note>
    </ligand>
</feature>
<dbReference type="GO" id="GO:0046872">
    <property type="term" value="F:metal ion binding"/>
    <property type="evidence" value="ECO:0007669"/>
    <property type="project" value="UniProtKB-KW"/>
</dbReference>
<comment type="catalytic activity">
    <reaction evidence="12 13">
        <text>tRNA(Thr) + L-threonine + ATP = L-threonyl-tRNA(Thr) + AMP + diphosphate + H(+)</text>
        <dbReference type="Rhea" id="RHEA:24624"/>
        <dbReference type="Rhea" id="RHEA-COMP:9670"/>
        <dbReference type="Rhea" id="RHEA-COMP:9704"/>
        <dbReference type="ChEBI" id="CHEBI:15378"/>
        <dbReference type="ChEBI" id="CHEBI:30616"/>
        <dbReference type="ChEBI" id="CHEBI:33019"/>
        <dbReference type="ChEBI" id="CHEBI:57926"/>
        <dbReference type="ChEBI" id="CHEBI:78442"/>
        <dbReference type="ChEBI" id="CHEBI:78534"/>
        <dbReference type="ChEBI" id="CHEBI:456215"/>
        <dbReference type="EC" id="6.1.1.3"/>
    </reaction>
</comment>
<evidence type="ECO:0000256" key="10">
    <source>
        <dbReference type="ARBA" id="ARBA00022917"/>
    </source>
</evidence>
<keyword evidence="5 13" id="KW-0479">Metal-binding</keyword>
<evidence type="ECO:0000313" key="16">
    <source>
        <dbReference type="EMBL" id="SDX69577.1"/>
    </source>
</evidence>
<name>A0A1H3DTA7_9BACT</name>
<feature type="domain" description="Aminoacyl-transfer RNA synthetases class-II family profile" evidence="14">
    <location>
        <begin position="253"/>
        <end position="519"/>
    </location>
</feature>
<proteinExistence type="inferred from homology"/>
<dbReference type="Pfam" id="PF07973">
    <property type="entry name" value="tRNA_SAD"/>
    <property type="match status" value="1"/>
</dbReference>
<dbReference type="InterPro" id="IPR002314">
    <property type="entry name" value="aa-tRNA-synt_IIb"/>
</dbReference>
<dbReference type="Proteomes" id="UP000199266">
    <property type="component" value="Unassembled WGS sequence"/>
</dbReference>
<dbReference type="FunFam" id="3.30.54.20:FF:000002">
    <property type="entry name" value="Threonine--tRNA ligase"/>
    <property type="match status" value="1"/>
</dbReference>